<evidence type="ECO:0000259" key="3">
    <source>
        <dbReference type="PROSITE" id="PS51831"/>
    </source>
</evidence>
<comment type="similarity">
    <text evidence="2">Belongs to the dGTPase family. Type 2 subfamily.</text>
</comment>
<dbReference type="GO" id="GO:0006203">
    <property type="term" value="P:dGTP catabolic process"/>
    <property type="evidence" value="ECO:0007669"/>
    <property type="project" value="TreeGrafter"/>
</dbReference>
<accession>A0A3D9HNF1</accession>
<dbReference type="InterPro" id="IPR006675">
    <property type="entry name" value="HDIG_dom"/>
</dbReference>
<dbReference type="InterPro" id="IPR006261">
    <property type="entry name" value="dGTPase"/>
</dbReference>
<dbReference type="Gene3D" id="1.10.3210.10">
    <property type="entry name" value="Hypothetical protein af1432"/>
    <property type="match status" value="1"/>
</dbReference>
<proteinExistence type="inferred from homology"/>
<gene>
    <name evidence="4" type="ORF">DFP90_104308</name>
</gene>
<dbReference type="PANTHER" id="PTHR11373">
    <property type="entry name" value="DEOXYNUCLEOSIDE TRIPHOSPHATE TRIPHOSPHOHYDROLASE"/>
    <property type="match status" value="1"/>
</dbReference>
<dbReference type="NCBIfam" id="TIGR01353">
    <property type="entry name" value="dGTP_triPase"/>
    <property type="match status" value="1"/>
</dbReference>
<dbReference type="PANTHER" id="PTHR11373:SF43">
    <property type="entry name" value="DEOXYGUANOSINETRIPHOSPHATE TRIPHOSPHOHYDROLASE-LIKE PROTEIN"/>
    <property type="match status" value="1"/>
</dbReference>
<dbReference type="NCBIfam" id="NF002328">
    <property type="entry name" value="PRK01286.1-3"/>
    <property type="match status" value="1"/>
</dbReference>
<dbReference type="NCBIfam" id="TIGR00277">
    <property type="entry name" value="HDIG"/>
    <property type="match status" value="1"/>
</dbReference>
<sequence>MSMNLAPYATRWQDSRGRLHDEAPSRYRTPFQRDRDRIIHSSAFRRLINKTQVFISPEGDHIRTRLTHSLEVAQVARAIARTLGTDEDLAETVALAHDLGHTPFGHTGEDALDEMMAPYGGFDHNDQALRVLVHLERRYIDFDGLNLTWETLEGVVKHNGPMVTPESGPDRLPTTIRHYNENQDLRLDEYASLEAQVAAIADDIAYNHHDMDDGLRACLFTVEEVCDQVPHVGAVFQKLRTDHPNVEESVLTAVAVRQLIGEMVDDVVEETKNRLKHIAAERPEDIRTADQQMVAFTDTMREKERQLKAFLFKHMYRAPSVNAERKRAYQIVCGMFRHYLKYPDKMPAEWQANNQALVRRDFGRDTARAVADYIAGMTDRFAMAEAVKLNV</sequence>
<dbReference type="GO" id="GO:0008832">
    <property type="term" value="F:dGTPase activity"/>
    <property type="evidence" value="ECO:0007669"/>
    <property type="project" value="TreeGrafter"/>
</dbReference>
<dbReference type="PROSITE" id="PS51831">
    <property type="entry name" value="HD"/>
    <property type="match status" value="1"/>
</dbReference>
<dbReference type="NCBIfam" id="NF002326">
    <property type="entry name" value="PRK01286.1-1"/>
    <property type="match status" value="1"/>
</dbReference>
<dbReference type="InterPro" id="IPR050135">
    <property type="entry name" value="dGTPase-like"/>
</dbReference>
<name>A0A3D9HNF1_9PROT</name>
<dbReference type="Proteomes" id="UP000256845">
    <property type="component" value="Unassembled WGS sequence"/>
</dbReference>
<dbReference type="InterPro" id="IPR026875">
    <property type="entry name" value="PHydrolase_assoc_dom"/>
</dbReference>
<comment type="caution">
    <text evidence="4">The sequence shown here is derived from an EMBL/GenBank/DDBJ whole genome shotgun (WGS) entry which is preliminary data.</text>
</comment>
<evidence type="ECO:0000256" key="2">
    <source>
        <dbReference type="HAMAP-Rule" id="MF_01212"/>
    </source>
</evidence>
<keyword evidence="5" id="KW-1185">Reference proteome</keyword>
<dbReference type="Pfam" id="PF13286">
    <property type="entry name" value="HD_assoc"/>
    <property type="match status" value="1"/>
</dbReference>
<feature type="domain" description="HD" evidence="3">
    <location>
        <begin position="65"/>
        <end position="207"/>
    </location>
</feature>
<dbReference type="AlphaFoldDB" id="A0A3D9HNF1"/>
<evidence type="ECO:0000256" key="1">
    <source>
        <dbReference type="ARBA" id="ARBA00022801"/>
    </source>
</evidence>
<dbReference type="InterPro" id="IPR023023">
    <property type="entry name" value="dNTPase_2"/>
</dbReference>
<organism evidence="4 5">
    <name type="scientific">Aestuariispira insulae</name>
    <dbReference type="NCBI Taxonomy" id="1461337"/>
    <lineage>
        <taxon>Bacteria</taxon>
        <taxon>Pseudomonadati</taxon>
        <taxon>Pseudomonadota</taxon>
        <taxon>Alphaproteobacteria</taxon>
        <taxon>Rhodospirillales</taxon>
        <taxon>Kiloniellaceae</taxon>
        <taxon>Aestuariispira</taxon>
    </lineage>
</organism>
<dbReference type="Pfam" id="PF01966">
    <property type="entry name" value="HD"/>
    <property type="match status" value="1"/>
</dbReference>
<dbReference type="InterPro" id="IPR003607">
    <property type="entry name" value="HD/PDEase_dom"/>
</dbReference>
<reference evidence="4 5" key="1">
    <citation type="submission" date="2018-07" db="EMBL/GenBank/DDBJ databases">
        <title>Genomic Encyclopedia of Type Strains, Phase III (KMG-III): the genomes of soil and plant-associated and newly described type strains.</title>
        <authorList>
            <person name="Whitman W."/>
        </authorList>
    </citation>
    <scope>NUCLEOTIDE SEQUENCE [LARGE SCALE GENOMIC DNA]</scope>
    <source>
        <strain evidence="4 5">CECT 8488</strain>
    </source>
</reference>
<dbReference type="HAMAP" id="MF_01212">
    <property type="entry name" value="dGTPase_type2"/>
    <property type="match status" value="1"/>
</dbReference>
<dbReference type="SMART" id="SM00471">
    <property type="entry name" value="HDc"/>
    <property type="match status" value="1"/>
</dbReference>
<dbReference type="SUPFAM" id="SSF109604">
    <property type="entry name" value="HD-domain/PDEase-like"/>
    <property type="match status" value="1"/>
</dbReference>
<dbReference type="CDD" id="cd00077">
    <property type="entry name" value="HDc"/>
    <property type="match status" value="1"/>
</dbReference>
<dbReference type="InterPro" id="IPR006674">
    <property type="entry name" value="HD_domain"/>
</dbReference>
<evidence type="ECO:0000313" key="5">
    <source>
        <dbReference type="Proteomes" id="UP000256845"/>
    </source>
</evidence>
<dbReference type="EMBL" id="QRDW01000004">
    <property type="protein sequence ID" value="RED51030.1"/>
    <property type="molecule type" value="Genomic_DNA"/>
</dbReference>
<evidence type="ECO:0000313" key="4">
    <source>
        <dbReference type="EMBL" id="RED51030.1"/>
    </source>
</evidence>
<keyword evidence="1 2" id="KW-0378">Hydrolase</keyword>
<protein>
    <recommendedName>
        <fullName evidence="2">Deoxyguanosinetriphosphate triphosphohydrolase-like protein</fullName>
    </recommendedName>
</protein>